<reference evidence="1 2" key="1">
    <citation type="submission" date="2020-04" db="EMBL/GenBank/DDBJ databases">
        <title>MicrobeNet Type strains.</title>
        <authorList>
            <person name="Nicholson A.C."/>
        </authorList>
    </citation>
    <scope>NUCLEOTIDE SEQUENCE [LARGE SCALE GENOMIC DNA]</scope>
    <source>
        <strain evidence="1 2">ATCC BAA-277</strain>
    </source>
</reference>
<accession>A0A846Z6Q7</accession>
<proteinExistence type="predicted"/>
<dbReference type="EMBL" id="JAAXPI010000026">
    <property type="protein sequence ID" value="NKZ05846.1"/>
    <property type="molecule type" value="Genomic_DNA"/>
</dbReference>
<sequence>MGIDKFRKDDFIDETDSLPAVQRTEARWAEPYRARGTGLWTVHLRRPETLRNSDGHLVATVTAGDLHTLGDLMAQQDALAREGRR</sequence>
<comment type="caution">
    <text evidence="1">The sequence shown here is derived from an EMBL/GenBank/DDBJ whole genome shotgun (WGS) entry which is preliminary data.</text>
</comment>
<dbReference type="Proteomes" id="UP000579250">
    <property type="component" value="Unassembled WGS sequence"/>
</dbReference>
<evidence type="ECO:0000313" key="1">
    <source>
        <dbReference type="EMBL" id="NKZ05846.1"/>
    </source>
</evidence>
<gene>
    <name evidence="1" type="ORF">HGB48_19145</name>
</gene>
<evidence type="ECO:0000313" key="2">
    <source>
        <dbReference type="Proteomes" id="UP000579250"/>
    </source>
</evidence>
<organism evidence="1 2">
    <name type="scientific">Actinomadura latina</name>
    <dbReference type="NCBI Taxonomy" id="163603"/>
    <lineage>
        <taxon>Bacteria</taxon>
        <taxon>Bacillati</taxon>
        <taxon>Actinomycetota</taxon>
        <taxon>Actinomycetes</taxon>
        <taxon>Streptosporangiales</taxon>
        <taxon>Thermomonosporaceae</taxon>
        <taxon>Actinomadura</taxon>
    </lineage>
</organism>
<keyword evidence="2" id="KW-1185">Reference proteome</keyword>
<name>A0A846Z6Q7_9ACTN</name>
<protein>
    <submittedName>
        <fullName evidence="1">Uncharacterized protein</fullName>
    </submittedName>
</protein>
<dbReference type="CDD" id="cd18773">
    <property type="entry name" value="PDC1_HK_sensor"/>
    <property type="match status" value="1"/>
</dbReference>
<dbReference type="RefSeq" id="WP_067629543.1">
    <property type="nucleotide sequence ID" value="NZ_JAAXPI010000026.1"/>
</dbReference>
<dbReference type="AlphaFoldDB" id="A0A846Z6Q7"/>